<sequence>MNNLTIAAKRPLNLIVLVLALISGGIVSLWLLPVGLVVYGAAVVLAARDPNLTARAQRPPPRALDLPKLSSPTFRTIVAEIDRSQREIERTLGRAPTPLGKALQPMILQSRELVVEAHNLASKGQIIEQYLASSNPRQLQDQISGLDIQIANTKDTYTIQQLQEVRTSLLDRQRNANDLQTYIGRINAQLANIDASLDNVLAEAVRLLTADAVSASSMSGQVAERLSDMRADMDAFQRMLDSAMTGI</sequence>
<dbReference type="AlphaFoldDB" id="E1IG32"/>
<organism evidence="2 3">
    <name type="scientific">Oscillochloris trichoides DG-6</name>
    <dbReference type="NCBI Taxonomy" id="765420"/>
    <lineage>
        <taxon>Bacteria</taxon>
        <taxon>Bacillati</taxon>
        <taxon>Chloroflexota</taxon>
        <taxon>Chloroflexia</taxon>
        <taxon>Chloroflexales</taxon>
        <taxon>Chloroflexineae</taxon>
        <taxon>Oscillochloridaceae</taxon>
        <taxon>Oscillochloris</taxon>
    </lineage>
</organism>
<keyword evidence="1" id="KW-1133">Transmembrane helix</keyword>
<evidence type="ECO:0000256" key="1">
    <source>
        <dbReference type="SAM" id="Phobius"/>
    </source>
</evidence>
<protein>
    <submittedName>
        <fullName evidence="2">Uncharacterized protein</fullName>
    </submittedName>
</protein>
<comment type="caution">
    <text evidence="2">The sequence shown here is derived from an EMBL/GenBank/DDBJ whole genome shotgun (WGS) entry which is preliminary data.</text>
</comment>
<reference evidence="2 3" key="1">
    <citation type="journal article" date="2011" name="J. Bacteriol.">
        <title>Draft genome sequence of the anoxygenic filamentous phototrophic bacterium Oscillochloris trichoides subsp. DG-6.</title>
        <authorList>
            <person name="Kuznetsov B.B."/>
            <person name="Ivanovsky R.N."/>
            <person name="Keppen O.I."/>
            <person name="Sukhacheva M.V."/>
            <person name="Bumazhkin B.K."/>
            <person name="Patutina E.O."/>
            <person name="Beletsky A.V."/>
            <person name="Mardanov A.V."/>
            <person name="Baslerov R.V."/>
            <person name="Panteleeva A.N."/>
            <person name="Kolganova T.V."/>
            <person name="Ravin N.V."/>
            <person name="Skryabin K.G."/>
        </authorList>
    </citation>
    <scope>NUCLEOTIDE SEQUENCE [LARGE SCALE GENOMIC DNA]</scope>
    <source>
        <strain evidence="2 3">DG-6</strain>
    </source>
</reference>
<keyword evidence="3" id="KW-1185">Reference proteome</keyword>
<dbReference type="Proteomes" id="UP000054010">
    <property type="component" value="Unassembled WGS sequence"/>
</dbReference>
<keyword evidence="1" id="KW-0472">Membrane</keyword>
<proteinExistence type="predicted"/>
<feature type="transmembrane region" description="Helical" evidence="1">
    <location>
        <begin position="12"/>
        <end position="45"/>
    </location>
</feature>
<dbReference type="OrthoDB" id="157740at2"/>
<evidence type="ECO:0000313" key="2">
    <source>
        <dbReference type="EMBL" id="EFO79849.1"/>
    </source>
</evidence>
<name>E1IG32_9CHLR</name>
<gene>
    <name evidence="2" type="ORF">OSCT_2283</name>
</gene>
<keyword evidence="1" id="KW-0812">Transmembrane</keyword>
<evidence type="ECO:0000313" key="3">
    <source>
        <dbReference type="Proteomes" id="UP000054010"/>
    </source>
</evidence>
<accession>E1IG32</accession>
<dbReference type="eggNOG" id="ENOG502ZFYM">
    <property type="taxonomic scope" value="Bacteria"/>
</dbReference>
<dbReference type="EMBL" id="ADVR01000098">
    <property type="protein sequence ID" value="EFO79849.1"/>
    <property type="molecule type" value="Genomic_DNA"/>
</dbReference>
<dbReference type="HOGENOM" id="CLU_1150256_0_0_0"/>
<dbReference type="STRING" id="765420.OSCT_2283"/>